<dbReference type="SUPFAM" id="SSF53335">
    <property type="entry name" value="S-adenosyl-L-methionine-dependent methyltransferases"/>
    <property type="match status" value="1"/>
</dbReference>
<evidence type="ECO:0000259" key="1">
    <source>
        <dbReference type="Pfam" id="PF08241"/>
    </source>
</evidence>
<dbReference type="Pfam" id="PF08241">
    <property type="entry name" value="Methyltransf_11"/>
    <property type="match status" value="1"/>
</dbReference>
<comment type="caution">
    <text evidence="2">The sequence shown here is derived from an EMBL/GenBank/DDBJ whole genome shotgun (WGS) entry which is preliminary data.</text>
</comment>
<evidence type="ECO:0000313" key="2">
    <source>
        <dbReference type="EMBL" id="KAK5581287.1"/>
    </source>
</evidence>
<proteinExistence type="predicted"/>
<accession>A0AAN7YYK7</accession>
<name>A0AAN7YYK7_9MYCE</name>
<keyword evidence="3" id="KW-1185">Reference proteome</keyword>
<dbReference type="AlphaFoldDB" id="A0AAN7YYK7"/>
<dbReference type="EMBL" id="JAVFKY010000002">
    <property type="protein sequence ID" value="KAK5581287.1"/>
    <property type="molecule type" value="Genomic_DNA"/>
</dbReference>
<reference evidence="2 3" key="1">
    <citation type="submission" date="2023-11" db="EMBL/GenBank/DDBJ databases">
        <title>Dfirmibasis_genome.</title>
        <authorList>
            <person name="Edelbroek B."/>
            <person name="Kjellin J."/>
            <person name="Jerlstrom-Hultqvist J."/>
            <person name="Soderbom F."/>
        </authorList>
    </citation>
    <scope>NUCLEOTIDE SEQUENCE [LARGE SCALE GENOMIC DNA]</scope>
    <source>
        <strain evidence="2 3">TNS-C-14</strain>
    </source>
</reference>
<dbReference type="InterPro" id="IPR013216">
    <property type="entry name" value="Methyltransf_11"/>
</dbReference>
<dbReference type="InterPro" id="IPR029063">
    <property type="entry name" value="SAM-dependent_MTases_sf"/>
</dbReference>
<evidence type="ECO:0000313" key="3">
    <source>
        <dbReference type="Proteomes" id="UP001344447"/>
    </source>
</evidence>
<gene>
    <name evidence="2" type="ORF">RB653_001318</name>
</gene>
<dbReference type="Gene3D" id="3.40.50.150">
    <property type="entry name" value="Vaccinia Virus protein VP39"/>
    <property type="match status" value="1"/>
</dbReference>
<sequence>MSNLLNSRKNDGSAGDVNYGEQIFLNYNVYRQPEPEISNLIYKAFGESKSILNVGAGAGSYEPKQGENGYKITAVEPSASMRALRPKEFAVAIDAYVENLPFKDNEFEASMSTFSVHQWSNLEAGLKEMRRVTKNQVVLLTCDPKLVQEFWLNQYAPGVLGAEAKRYPSTETIGQLLGGEIEVVSIPLPLLCKDGFNEAYYGRPEMFLNSSACSSCSAWTFVDEPTRQSYLNHLKNDLESGEWDKKYSNLRTQSHYNGSLILIISRPTIKL</sequence>
<organism evidence="2 3">
    <name type="scientific">Dictyostelium firmibasis</name>
    <dbReference type="NCBI Taxonomy" id="79012"/>
    <lineage>
        <taxon>Eukaryota</taxon>
        <taxon>Amoebozoa</taxon>
        <taxon>Evosea</taxon>
        <taxon>Eumycetozoa</taxon>
        <taxon>Dictyostelia</taxon>
        <taxon>Dictyosteliales</taxon>
        <taxon>Dictyosteliaceae</taxon>
        <taxon>Dictyostelium</taxon>
    </lineage>
</organism>
<feature type="domain" description="Methyltransferase type 11" evidence="1">
    <location>
        <begin position="52"/>
        <end position="139"/>
    </location>
</feature>
<dbReference type="GO" id="GO:0008757">
    <property type="term" value="F:S-adenosylmethionine-dependent methyltransferase activity"/>
    <property type="evidence" value="ECO:0007669"/>
    <property type="project" value="InterPro"/>
</dbReference>
<dbReference type="Proteomes" id="UP001344447">
    <property type="component" value="Unassembled WGS sequence"/>
</dbReference>
<protein>
    <recommendedName>
        <fullName evidence="1">Methyltransferase type 11 domain-containing protein</fullName>
    </recommendedName>
</protein>